<evidence type="ECO:0000256" key="2">
    <source>
        <dbReference type="SAM" id="Phobius"/>
    </source>
</evidence>
<feature type="transmembrane region" description="Helical" evidence="2">
    <location>
        <begin position="166"/>
        <end position="183"/>
    </location>
</feature>
<gene>
    <name evidence="3" type="ORF">AYO21_00333</name>
</gene>
<dbReference type="RefSeq" id="XP_022517649.1">
    <property type="nucleotide sequence ID" value="XM_022650323.1"/>
</dbReference>
<sequence length="214" mass="24358">MSLRHTATSTSASSTPRAAPSSRAAGTRTGDNEEGDDEEPVIAGPFVLHHGSFILEFLRPKPSRQASGELGTTTTYSRIDTIHTPQTTPPARPHHIAPYMPHQIWPSPSAKEDTTMLIWAHPNPKDMDDKMDRLFFQTLLLYRRHISATALVVLPGLTFLGPLRWWIPWLFQCLCAYLALWLGKKPLLKKYMSVEDWEDEDVQERIGMWRKKDL</sequence>
<organism evidence="3 4">
    <name type="scientific">Fonsecaea monophora</name>
    <dbReference type="NCBI Taxonomy" id="254056"/>
    <lineage>
        <taxon>Eukaryota</taxon>
        <taxon>Fungi</taxon>
        <taxon>Dikarya</taxon>
        <taxon>Ascomycota</taxon>
        <taxon>Pezizomycotina</taxon>
        <taxon>Eurotiomycetes</taxon>
        <taxon>Chaetothyriomycetidae</taxon>
        <taxon>Chaetothyriales</taxon>
        <taxon>Herpotrichiellaceae</taxon>
        <taxon>Fonsecaea</taxon>
    </lineage>
</organism>
<dbReference type="GeneID" id="34595515"/>
<name>A0A177FNA3_9EURO</name>
<dbReference type="Proteomes" id="UP000077002">
    <property type="component" value="Unassembled WGS sequence"/>
</dbReference>
<evidence type="ECO:0000256" key="1">
    <source>
        <dbReference type="SAM" id="MobiDB-lite"/>
    </source>
</evidence>
<dbReference type="EMBL" id="LVKK01000001">
    <property type="protein sequence ID" value="OAG45697.1"/>
    <property type="molecule type" value="Genomic_DNA"/>
</dbReference>
<reference evidence="3 4" key="1">
    <citation type="submission" date="2016-03" db="EMBL/GenBank/DDBJ databases">
        <title>Draft genome sequence of the Fonsecaea monophora CBS 269.37.</title>
        <authorList>
            <person name="Bombassaro A."/>
            <person name="Vinicius W.A."/>
            <person name="De Hoog S."/>
            <person name="Sun J."/>
            <person name="Souza E.M."/>
            <person name="Raittz R.T."/>
            <person name="Costa F."/>
            <person name="Leao A.C."/>
            <person name="Tadra-Sfeir M.Z."/>
            <person name="Baura V."/>
            <person name="Balsanelli E."/>
            <person name="Pedrosa F.O."/>
            <person name="Moreno L.F."/>
            <person name="Steffens M.B."/>
            <person name="Xi L."/>
            <person name="Bocca A.L."/>
            <person name="Felipe M.S."/>
            <person name="Teixeira M."/>
            <person name="Telles Filho F.Q."/>
            <person name="Azevedo C.M."/>
            <person name="Gomes R."/>
            <person name="Vicente V.A."/>
        </authorList>
    </citation>
    <scope>NUCLEOTIDE SEQUENCE [LARGE SCALE GENOMIC DNA]</scope>
    <source>
        <strain evidence="3 4">CBS 269.37</strain>
    </source>
</reference>
<evidence type="ECO:0000313" key="3">
    <source>
        <dbReference type="EMBL" id="OAG45697.1"/>
    </source>
</evidence>
<feature type="transmembrane region" description="Helical" evidence="2">
    <location>
        <begin position="140"/>
        <end position="160"/>
    </location>
</feature>
<keyword evidence="2" id="KW-0472">Membrane</keyword>
<accession>A0A177FNA3</accession>
<keyword evidence="4" id="KW-1185">Reference proteome</keyword>
<feature type="region of interest" description="Disordered" evidence="1">
    <location>
        <begin position="1"/>
        <end position="39"/>
    </location>
</feature>
<keyword evidence="2" id="KW-1133">Transmembrane helix</keyword>
<dbReference type="AlphaFoldDB" id="A0A177FNA3"/>
<protein>
    <submittedName>
        <fullName evidence="3">Uncharacterized protein</fullName>
    </submittedName>
</protein>
<dbReference type="OrthoDB" id="9976870at2759"/>
<proteinExistence type="predicted"/>
<comment type="caution">
    <text evidence="3">The sequence shown here is derived from an EMBL/GenBank/DDBJ whole genome shotgun (WGS) entry which is preliminary data.</text>
</comment>
<keyword evidence="2" id="KW-0812">Transmembrane</keyword>
<evidence type="ECO:0000313" key="4">
    <source>
        <dbReference type="Proteomes" id="UP000077002"/>
    </source>
</evidence>
<feature type="compositionally biased region" description="Low complexity" evidence="1">
    <location>
        <begin position="1"/>
        <end position="29"/>
    </location>
</feature>